<dbReference type="InterPro" id="IPR051203">
    <property type="entry name" value="Polysaccharide_Synthase-Rel"/>
</dbReference>
<dbReference type="EMBL" id="NMUQ01000003">
    <property type="protein sequence ID" value="OXM13636.1"/>
    <property type="molecule type" value="Genomic_DNA"/>
</dbReference>
<organism evidence="3 4">
    <name type="scientific">Paenibacillus herberti</name>
    <dbReference type="NCBI Taxonomy" id="1619309"/>
    <lineage>
        <taxon>Bacteria</taxon>
        <taxon>Bacillati</taxon>
        <taxon>Bacillota</taxon>
        <taxon>Bacilli</taxon>
        <taxon>Bacillales</taxon>
        <taxon>Paenibacillaceae</taxon>
        <taxon>Paenibacillus</taxon>
    </lineage>
</organism>
<dbReference type="OrthoDB" id="9803111at2"/>
<proteinExistence type="inferred from homology"/>
<feature type="domain" description="Polysaccharide biosynthesis protein CapD-like" evidence="2">
    <location>
        <begin position="5"/>
        <end position="277"/>
    </location>
</feature>
<comment type="caution">
    <text evidence="3">The sequence shown here is derived from an EMBL/GenBank/DDBJ whole genome shotgun (WGS) entry which is preliminary data.</text>
</comment>
<dbReference type="CDD" id="cd05237">
    <property type="entry name" value="UDP_invert_4-6DH_SDR_e"/>
    <property type="match status" value="1"/>
</dbReference>
<sequence>MDKTILVTGGTGSWGVELVKQLLLTQPKEIRIFSRNESLQVQMHREIGDPRLQFVIGDIRDKSELMMACSDVDEVYHLAALKHVPICEEQPESALKTNVMGTQNVIDAAMESGVRKVMYVSTDKASNPNSTYGMTKALGEKLILSANVRSAGTTFACFRSGNVLGSAGSVIPLFQRQLKEGHDLTVTDPGMTRFFLTLGNAVQILQVAMESSQGGEIYIPKMGACNISDLARVMIEYSGSSIANIRYVGIRPGEKLHETLITETESNHVVDQDERYFVIMPPCSSGEQTVDDGQRSELARRGYHSDDWKMSQEEIGQLLHQGGFLA</sequence>
<dbReference type="PANTHER" id="PTHR43318:SF2">
    <property type="entry name" value="UDP-N-ACETYLGLUCOSAMINE 4,6-DEHYDRATASE (INVERTING)"/>
    <property type="match status" value="1"/>
</dbReference>
<dbReference type="InterPro" id="IPR036291">
    <property type="entry name" value="NAD(P)-bd_dom_sf"/>
</dbReference>
<dbReference type="Pfam" id="PF02719">
    <property type="entry name" value="Polysacc_synt_2"/>
    <property type="match status" value="1"/>
</dbReference>
<name>A0A229NUQ9_9BACL</name>
<gene>
    <name evidence="3" type="ORF">CGZ75_21685</name>
</gene>
<dbReference type="Gene3D" id="3.40.50.720">
    <property type="entry name" value="NAD(P)-binding Rossmann-like Domain"/>
    <property type="match status" value="1"/>
</dbReference>
<protein>
    <submittedName>
        <fullName evidence="3">UDP-N-acetylglucosamine 4,6-dehydratase</fullName>
    </submittedName>
</protein>
<dbReference type="InterPro" id="IPR003869">
    <property type="entry name" value="Polysac_CapD-like"/>
</dbReference>
<dbReference type="PANTHER" id="PTHR43318">
    <property type="entry name" value="UDP-N-ACETYLGLUCOSAMINE 4,6-DEHYDRATASE"/>
    <property type="match status" value="1"/>
</dbReference>
<dbReference type="SUPFAM" id="SSF51735">
    <property type="entry name" value="NAD(P)-binding Rossmann-fold domains"/>
    <property type="match status" value="1"/>
</dbReference>
<evidence type="ECO:0000313" key="3">
    <source>
        <dbReference type="EMBL" id="OXM13636.1"/>
    </source>
</evidence>
<comment type="similarity">
    <text evidence="1">Belongs to the polysaccharide synthase family.</text>
</comment>
<accession>A0A229NUQ9</accession>
<dbReference type="Proteomes" id="UP000215145">
    <property type="component" value="Unassembled WGS sequence"/>
</dbReference>
<dbReference type="RefSeq" id="WP_089526340.1">
    <property type="nucleotide sequence ID" value="NZ_NMUQ01000003.1"/>
</dbReference>
<keyword evidence="4" id="KW-1185">Reference proteome</keyword>
<evidence type="ECO:0000313" key="4">
    <source>
        <dbReference type="Proteomes" id="UP000215145"/>
    </source>
</evidence>
<dbReference type="AlphaFoldDB" id="A0A229NUQ9"/>
<evidence type="ECO:0000259" key="2">
    <source>
        <dbReference type="Pfam" id="PF02719"/>
    </source>
</evidence>
<reference evidence="3 4" key="1">
    <citation type="submission" date="2017-07" db="EMBL/GenBank/DDBJ databases">
        <title>Paenibacillus herberti R33 genome sequencing and assembly.</title>
        <authorList>
            <person name="Su W."/>
        </authorList>
    </citation>
    <scope>NUCLEOTIDE SEQUENCE [LARGE SCALE GENOMIC DNA]</scope>
    <source>
        <strain evidence="3 4">R33</strain>
    </source>
</reference>
<evidence type="ECO:0000256" key="1">
    <source>
        <dbReference type="ARBA" id="ARBA00007430"/>
    </source>
</evidence>